<feature type="region of interest" description="Disordered" evidence="1">
    <location>
        <begin position="97"/>
        <end position="120"/>
    </location>
</feature>
<reference evidence="2 3" key="1">
    <citation type="journal article" date="2019" name="Emerg. Microbes Infect.">
        <title>Comprehensive subspecies identification of 175 nontuberculous mycobacteria species based on 7547 genomic profiles.</title>
        <authorList>
            <person name="Matsumoto Y."/>
            <person name="Kinjo T."/>
            <person name="Motooka D."/>
            <person name="Nabeya D."/>
            <person name="Jung N."/>
            <person name="Uechi K."/>
            <person name="Horii T."/>
            <person name="Iida T."/>
            <person name="Fujita J."/>
            <person name="Nakamura S."/>
        </authorList>
    </citation>
    <scope>NUCLEOTIDE SEQUENCE [LARGE SCALE GENOMIC DNA]</scope>
    <source>
        <strain evidence="2 3">JCM 16018</strain>
    </source>
</reference>
<evidence type="ECO:0000313" key="3">
    <source>
        <dbReference type="Proteomes" id="UP000466632"/>
    </source>
</evidence>
<dbReference type="AlphaFoldDB" id="A0A7I7NWZ8"/>
<dbReference type="EMBL" id="AP022582">
    <property type="protein sequence ID" value="BBY00734.1"/>
    <property type="molecule type" value="Genomic_DNA"/>
</dbReference>
<feature type="compositionally biased region" description="Pro residues" evidence="1">
    <location>
        <begin position="108"/>
        <end position="120"/>
    </location>
</feature>
<name>A0A7I7NWZ8_9MYCO</name>
<accession>A0A7I7NWZ8</accession>
<evidence type="ECO:0000256" key="1">
    <source>
        <dbReference type="SAM" id="MobiDB-lite"/>
    </source>
</evidence>
<sequence>MSIGNSTMVIARPAGVRRISCAALLAGAIALAANAFGHIAIASAEFNMTTYNNCMHQPHVEDSEETYHAACCLWAHGTWNQNTHVCTAAMDSKGGIQDLPLGPKLGPSLPPTPPTHSAPR</sequence>
<dbReference type="KEGG" id="mseo:MSEO_12330"/>
<keyword evidence="3" id="KW-1185">Reference proteome</keyword>
<proteinExistence type="predicted"/>
<dbReference type="Proteomes" id="UP000466632">
    <property type="component" value="Chromosome"/>
</dbReference>
<dbReference type="RefSeq" id="WP_163677339.1">
    <property type="nucleotide sequence ID" value="NZ_AP022582.1"/>
</dbReference>
<evidence type="ECO:0000313" key="2">
    <source>
        <dbReference type="EMBL" id="BBY00734.1"/>
    </source>
</evidence>
<organism evidence="2 3">
    <name type="scientific">Mycobacterium seoulense</name>
    <dbReference type="NCBI Taxonomy" id="386911"/>
    <lineage>
        <taxon>Bacteria</taxon>
        <taxon>Bacillati</taxon>
        <taxon>Actinomycetota</taxon>
        <taxon>Actinomycetes</taxon>
        <taxon>Mycobacteriales</taxon>
        <taxon>Mycobacteriaceae</taxon>
        <taxon>Mycobacterium</taxon>
    </lineage>
</organism>
<gene>
    <name evidence="2" type="ORF">MSEO_12330</name>
</gene>
<protein>
    <submittedName>
        <fullName evidence="2">Uncharacterized protein</fullName>
    </submittedName>
</protein>